<evidence type="ECO:0000313" key="2">
    <source>
        <dbReference type="Proteomes" id="UP000004816"/>
    </source>
</evidence>
<reference evidence="1 2" key="1">
    <citation type="journal article" date="2011" name="Stand. Genomic Sci.">
        <title>High quality draft genome sequence of Segniliparus rugosus CDC 945(T)= (ATCC BAA-974(T)).</title>
        <authorList>
            <person name="Earl A.M."/>
            <person name="Desjardins C.A."/>
            <person name="Fitzgerald M.G."/>
            <person name="Arachchi H.M."/>
            <person name="Zeng Q."/>
            <person name="Mehta T."/>
            <person name="Griggs A."/>
            <person name="Birren B.W."/>
            <person name="Toney N.C."/>
            <person name="Carr J."/>
            <person name="Posey J."/>
            <person name="Butler W.R."/>
        </authorList>
    </citation>
    <scope>NUCLEOTIDE SEQUENCE [LARGE SCALE GENOMIC DNA]</scope>
    <source>
        <strain evidence="2">ATCC BAA-974 / DSM 45345 / CCUG 50838 / CIP 108380 / JCM 13579 / CDC 945</strain>
    </source>
</reference>
<evidence type="ECO:0008006" key="3">
    <source>
        <dbReference type="Google" id="ProtNLM"/>
    </source>
</evidence>
<dbReference type="Proteomes" id="UP000004816">
    <property type="component" value="Unassembled WGS sequence"/>
</dbReference>
<sequence>MIKTPGDTLRVQLEFIRHEIPGETAAERDATSITALVAAPEEKQLSGIYVLEFENGEEYAGQTINLFNRFTTHRGTWPGEIVAFRFLELAPDAKLLDQTERDVIASLEAAGKKLRNRALIGLPLRSEALDLVVDYAVQQEWLAGHTEPLNIGARGAQAVQRMKTWEKYQALCARDDFPRIALALAFYVRKCIPWPHQTEGRFWAVTSMPSTNRKAGLHQRLAAISINNVEVLVFFEDRERPDDPLRTGGFINLANGTAIPRRLRPLSGPGKYRTSGPVQRLYFDGDPDAICEFLLYPAIADGARKLAMGLLRKGRGMQSKYHDHNLADSIFEVLEMGYDLPESGTRP</sequence>
<keyword evidence="2" id="KW-1185">Reference proteome</keyword>
<gene>
    <name evidence="1" type="ORF">HMPREF9336_03295</name>
</gene>
<proteinExistence type="predicted"/>
<dbReference type="EMBL" id="ACZI02000001">
    <property type="protein sequence ID" value="EFV11809.1"/>
    <property type="molecule type" value="Genomic_DNA"/>
</dbReference>
<dbReference type="CDD" id="cd00719">
    <property type="entry name" value="GIY-YIG_SF"/>
    <property type="match status" value="1"/>
</dbReference>
<dbReference type="RefSeq" id="WP_007472191.1">
    <property type="nucleotide sequence ID" value="NZ_KI391953.1"/>
</dbReference>
<evidence type="ECO:0000313" key="1">
    <source>
        <dbReference type="EMBL" id="EFV11809.1"/>
    </source>
</evidence>
<organism evidence="1 2">
    <name type="scientific">Segniliparus rugosus (strain ATCC BAA-974 / DSM 45345 / CCUG 50838 / CIP 108380 / JCM 13579 / CDC 945)</name>
    <dbReference type="NCBI Taxonomy" id="679197"/>
    <lineage>
        <taxon>Bacteria</taxon>
        <taxon>Bacillati</taxon>
        <taxon>Actinomycetota</taxon>
        <taxon>Actinomycetes</taxon>
        <taxon>Mycobacteriales</taxon>
        <taxon>Segniliparaceae</taxon>
        <taxon>Segniliparus</taxon>
    </lineage>
</organism>
<accession>E5XUX3</accession>
<name>E5XUX3_SEGRC</name>
<dbReference type="HOGENOM" id="CLU_049138_1_0_11"/>
<dbReference type="AlphaFoldDB" id="E5XUX3"/>
<protein>
    <recommendedName>
        <fullName evidence="3">GIY-YIG domain-containing protein</fullName>
    </recommendedName>
</protein>
<comment type="caution">
    <text evidence="1">The sequence shown here is derived from an EMBL/GenBank/DDBJ whole genome shotgun (WGS) entry which is preliminary data.</text>
</comment>
<dbReference type="OrthoDB" id="4865220at2"/>
<dbReference type="eggNOG" id="COG0457">
    <property type="taxonomic scope" value="Bacteria"/>
</dbReference>